<evidence type="ECO:0000256" key="5">
    <source>
        <dbReference type="ARBA" id="ARBA00023098"/>
    </source>
</evidence>
<evidence type="ECO:0000313" key="12">
    <source>
        <dbReference type="Proteomes" id="UP000253529"/>
    </source>
</evidence>
<evidence type="ECO:0000256" key="1">
    <source>
        <dbReference type="ARBA" id="ARBA00003761"/>
    </source>
</evidence>
<dbReference type="EMBL" id="QNRK01000002">
    <property type="protein sequence ID" value="RBP17635.1"/>
    <property type="molecule type" value="Genomic_DNA"/>
</dbReference>
<dbReference type="OrthoDB" id="9811735at2"/>
<evidence type="ECO:0000256" key="6">
    <source>
        <dbReference type="ARBA" id="ARBA00023160"/>
    </source>
</evidence>
<dbReference type="SUPFAM" id="SSF51230">
    <property type="entry name" value="Single hybrid motif"/>
    <property type="match status" value="1"/>
</dbReference>
<dbReference type="InterPro" id="IPR000089">
    <property type="entry name" value="Biotin_lipoyl"/>
</dbReference>
<dbReference type="Pfam" id="PF00364">
    <property type="entry name" value="Biotin_lipoyl"/>
    <property type="match status" value="1"/>
</dbReference>
<dbReference type="RefSeq" id="WP_113887590.1">
    <property type="nucleotide sequence ID" value="NZ_QNRK01000002.1"/>
</dbReference>
<comment type="caution">
    <text evidence="11">The sequence shown here is derived from an EMBL/GenBank/DDBJ whole genome shotgun (WGS) entry which is preliminary data.</text>
</comment>
<feature type="region of interest" description="Disordered" evidence="9">
    <location>
        <begin position="57"/>
        <end position="86"/>
    </location>
</feature>
<dbReference type="GO" id="GO:0003989">
    <property type="term" value="F:acetyl-CoA carboxylase activity"/>
    <property type="evidence" value="ECO:0007669"/>
    <property type="project" value="InterPro"/>
</dbReference>
<organism evidence="11 12">
    <name type="scientific">Roseiarcus fermentans</name>
    <dbReference type="NCBI Taxonomy" id="1473586"/>
    <lineage>
        <taxon>Bacteria</taxon>
        <taxon>Pseudomonadati</taxon>
        <taxon>Pseudomonadota</taxon>
        <taxon>Alphaproteobacteria</taxon>
        <taxon>Hyphomicrobiales</taxon>
        <taxon>Roseiarcaceae</taxon>
        <taxon>Roseiarcus</taxon>
    </lineage>
</organism>
<dbReference type="Gene3D" id="2.40.50.100">
    <property type="match status" value="1"/>
</dbReference>
<dbReference type="PROSITE" id="PS50968">
    <property type="entry name" value="BIOTINYL_LIPOYL"/>
    <property type="match status" value="1"/>
</dbReference>
<dbReference type="AlphaFoldDB" id="A0A366FV62"/>
<keyword evidence="12" id="KW-1185">Reference proteome</keyword>
<dbReference type="UniPathway" id="UPA00094"/>
<dbReference type="PRINTS" id="PR01071">
    <property type="entry name" value="ACOABIOTINCC"/>
</dbReference>
<reference evidence="11 12" key="1">
    <citation type="submission" date="2018-06" db="EMBL/GenBank/DDBJ databases">
        <title>Genomic Encyclopedia of Type Strains, Phase IV (KMG-IV): sequencing the most valuable type-strain genomes for metagenomic binning, comparative biology and taxonomic classification.</title>
        <authorList>
            <person name="Goeker M."/>
        </authorList>
    </citation>
    <scope>NUCLEOTIDE SEQUENCE [LARGE SCALE GENOMIC DNA]</scope>
    <source>
        <strain evidence="11 12">DSM 24875</strain>
    </source>
</reference>
<keyword evidence="4 8" id="KW-0276">Fatty acid metabolism</keyword>
<evidence type="ECO:0000259" key="10">
    <source>
        <dbReference type="PROSITE" id="PS50968"/>
    </source>
</evidence>
<dbReference type="GO" id="GO:0009317">
    <property type="term" value="C:acetyl-CoA carboxylase complex"/>
    <property type="evidence" value="ECO:0007669"/>
    <property type="project" value="InterPro"/>
</dbReference>
<evidence type="ECO:0000256" key="2">
    <source>
        <dbReference type="ARBA" id="ARBA00005194"/>
    </source>
</evidence>
<evidence type="ECO:0000256" key="8">
    <source>
        <dbReference type="RuleBase" id="RU364072"/>
    </source>
</evidence>
<accession>A0A366FV62</accession>
<dbReference type="PROSITE" id="PS00188">
    <property type="entry name" value="BIOTIN"/>
    <property type="match status" value="1"/>
</dbReference>
<dbReference type="GO" id="GO:0006633">
    <property type="term" value="P:fatty acid biosynthetic process"/>
    <property type="evidence" value="ECO:0007669"/>
    <property type="project" value="UniProtKB-UniPathway"/>
</dbReference>
<evidence type="ECO:0000256" key="7">
    <source>
        <dbReference type="ARBA" id="ARBA00023267"/>
    </source>
</evidence>
<proteinExistence type="predicted"/>
<sequence>MSDIKPRDIEALLETFEASGWSEMRLKIDGLEMVLSKSADARPAAGAAGFAPPAPPSLAPVAAPPPAATTSAAASGASRAGPTPEHWLTVRAPNLGTFYRAPKPGAPPYVKIGQHVDADTELCLIEVMKLFTTVFAGVSGVVRQVLVEDADLVEFDQALFLIEPAPAA</sequence>
<evidence type="ECO:0000256" key="3">
    <source>
        <dbReference type="ARBA" id="ARBA00022516"/>
    </source>
</evidence>
<dbReference type="InterPro" id="IPR011053">
    <property type="entry name" value="Single_hybrid_motif"/>
</dbReference>
<keyword evidence="6 8" id="KW-0275">Fatty acid biosynthesis</keyword>
<dbReference type="InterPro" id="IPR001882">
    <property type="entry name" value="Biotin_BS"/>
</dbReference>
<protein>
    <recommendedName>
        <fullName evidence="8">Biotin carboxyl carrier protein of acetyl-CoA carboxylase</fullName>
    </recommendedName>
</protein>
<keyword evidence="7 8" id="KW-0092">Biotin</keyword>
<evidence type="ECO:0000256" key="4">
    <source>
        <dbReference type="ARBA" id="ARBA00022832"/>
    </source>
</evidence>
<name>A0A366FV62_9HYPH</name>
<keyword evidence="3 8" id="KW-0444">Lipid biosynthesis</keyword>
<comment type="pathway">
    <text evidence="2 8">Lipid metabolism; fatty acid biosynthesis.</text>
</comment>
<evidence type="ECO:0000313" key="11">
    <source>
        <dbReference type="EMBL" id="RBP17635.1"/>
    </source>
</evidence>
<feature type="compositionally biased region" description="Low complexity" evidence="9">
    <location>
        <begin position="68"/>
        <end position="84"/>
    </location>
</feature>
<gene>
    <name evidence="11" type="ORF">DFR50_102127</name>
</gene>
<dbReference type="CDD" id="cd06850">
    <property type="entry name" value="biotinyl_domain"/>
    <property type="match status" value="1"/>
</dbReference>
<feature type="domain" description="Lipoyl-binding" evidence="10">
    <location>
        <begin position="87"/>
        <end position="163"/>
    </location>
</feature>
<dbReference type="Proteomes" id="UP000253529">
    <property type="component" value="Unassembled WGS sequence"/>
</dbReference>
<evidence type="ECO:0000256" key="9">
    <source>
        <dbReference type="SAM" id="MobiDB-lite"/>
    </source>
</evidence>
<comment type="function">
    <text evidence="1 8">This protein is a component of the acetyl coenzyme A carboxylase complex; first, biotin carboxylase catalyzes the carboxylation of the carrier protein and then the transcarboxylase transfers the carboxyl group to form malonyl-CoA.</text>
</comment>
<dbReference type="NCBIfam" id="TIGR00531">
    <property type="entry name" value="BCCP"/>
    <property type="match status" value="1"/>
</dbReference>
<feature type="compositionally biased region" description="Pro residues" evidence="9">
    <location>
        <begin position="57"/>
        <end position="67"/>
    </location>
</feature>
<dbReference type="InterPro" id="IPR001249">
    <property type="entry name" value="AcCoA_biotinCC"/>
</dbReference>
<keyword evidence="5 8" id="KW-0443">Lipid metabolism</keyword>